<dbReference type="Proteomes" id="UP000199586">
    <property type="component" value="Unassembled WGS sequence"/>
</dbReference>
<sequence>MVLKRGDIVRVAEGKPRPAVVIQSDWLVTPDRILLCPLTSQLIDAPIYRPTLVPDKGNGLLAPSQMMVDQIGAARRTRIDGIIGHLSFDDRERLSASLAIVLRIAG</sequence>
<dbReference type="InterPro" id="IPR003477">
    <property type="entry name" value="PemK-like"/>
</dbReference>
<dbReference type="STRING" id="634430.SAMN04488241_101105"/>
<name>A0A1I5PNU3_9SPHN</name>
<gene>
    <name evidence="1" type="ORF">SAMN04488241_101105</name>
</gene>
<dbReference type="AlphaFoldDB" id="A0A1I5PNU3"/>
<proteinExistence type="predicted"/>
<dbReference type="InterPro" id="IPR011067">
    <property type="entry name" value="Plasmid_toxin/cell-grow_inhib"/>
</dbReference>
<evidence type="ECO:0000313" key="1">
    <source>
        <dbReference type="EMBL" id="SFP35186.1"/>
    </source>
</evidence>
<protein>
    <submittedName>
        <fullName evidence="1">mRNA interferase MazF</fullName>
    </submittedName>
</protein>
<dbReference type="EMBL" id="FOXP01000001">
    <property type="protein sequence ID" value="SFP35186.1"/>
    <property type="molecule type" value="Genomic_DNA"/>
</dbReference>
<keyword evidence="2" id="KW-1185">Reference proteome</keyword>
<reference evidence="1 2" key="1">
    <citation type="submission" date="2016-10" db="EMBL/GenBank/DDBJ databases">
        <authorList>
            <person name="de Groot N.N."/>
        </authorList>
    </citation>
    <scope>NUCLEOTIDE SEQUENCE [LARGE SCALE GENOMIC DNA]</scope>
    <source>
        <strain evidence="1 2">CGMCC 1.9113</strain>
    </source>
</reference>
<evidence type="ECO:0000313" key="2">
    <source>
        <dbReference type="Proteomes" id="UP000199586"/>
    </source>
</evidence>
<organism evidence="1 2">
    <name type="scientific">Sphingomonas rubra</name>
    <dbReference type="NCBI Taxonomy" id="634430"/>
    <lineage>
        <taxon>Bacteria</taxon>
        <taxon>Pseudomonadati</taxon>
        <taxon>Pseudomonadota</taxon>
        <taxon>Alphaproteobacteria</taxon>
        <taxon>Sphingomonadales</taxon>
        <taxon>Sphingomonadaceae</taxon>
        <taxon>Sphingomonas</taxon>
    </lineage>
</organism>
<dbReference type="GO" id="GO:0003677">
    <property type="term" value="F:DNA binding"/>
    <property type="evidence" value="ECO:0007669"/>
    <property type="project" value="InterPro"/>
</dbReference>
<dbReference type="Pfam" id="PF02452">
    <property type="entry name" value="PemK_toxin"/>
    <property type="match status" value="1"/>
</dbReference>
<dbReference type="Gene3D" id="2.30.30.110">
    <property type="match status" value="1"/>
</dbReference>
<accession>A0A1I5PNU3</accession>
<dbReference type="SUPFAM" id="SSF50118">
    <property type="entry name" value="Cell growth inhibitor/plasmid maintenance toxic component"/>
    <property type="match status" value="1"/>
</dbReference>